<organism evidence="2 3">
    <name type="scientific">Chytriomyces confervae</name>
    <dbReference type="NCBI Taxonomy" id="246404"/>
    <lineage>
        <taxon>Eukaryota</taxon>
        <taxon>Fungi</taxon>
        <taxon>Fungi incertae sedis</taxon>
        <taxon>Chytridiomycota</taxon>
        <taxon>Chytridiomycota incertae sedis</taxon>
        <taxon>Chytridiomycetes</taxon>
        <taxon>Chytridiales</taxon>
        <taxon>Chytriomycetaceae</taxon>
        <taxon>Chytriomyces</taxon>
    </lineage>
</organism>
<dbReference type="GO" id="GO:0016788">
    <property type="term" value="F:hydrolase activity, acting on ester bonds"/>
    <property type="evidence" value="ECO:0007669"/>
    <property type="project" value="InterPro"/>
</dbReference>
<dbReference type="Gene3D" id="3.40.50.1110">
    <property type="entry name" value="SGNH hydrolase"/>
    <property type="match status" value="1"/>
</dbReference>
<keyword evidence="3" id="KW-1185">Reference proteome</keyword>
<accession>A0A507FNY7</accession>
<dbReference type="InterPro" id="IPR036514">
    <property type="entry name" value="SGNH_hydro_sf"/>
</dbReference>
<name>A0A507FNY7_9FUNG</name>
<proteinExistence type="inferred from homology"/>
<gene>
    <name evidence="2" type="ORF">CcCBS67573_g00712</name>
</gene>
<reference evidence="2 3" key="1">
    <citation type="journal article" date="2019" name="Sci. Rep.">
        <title>Comparative genomics of chytrid fungi reveal insights into the obligate biotrophic and pathogenic lifestyle of Synchytrium endobioticum.</title>
        <authorList>
            <person name="van de Vossenberg B.T.L.H."/>
            <person name="Warris S."/>
            <person name="Nguyen H.D.T."/>
            <person name="van Gent-Pelzer M.P.E."/>
            <person name="Joly D.L."/>
            <person name="van de Geest H.C."/>
            <person name="Bonants P.J.M."/>
            <person name="Smith D.S."/>
            <person name="Levesque C.A."/>
            <person name="van der Lee T.A.J."/>
        </authorList>
    </citation>
    <scope>NUCLEOTIDE SEQUENCE [LARGE SCALE GENOMIC DNA]</scope>
    <source>
        <strain evidence="2 3">CBS 675.73</strain>
    </source>
</reference>
<evidence type="ECO:0000256" key="1">
    <source>
        <dbReference type="ARBA" id="ARBA00008668"/>
    </source>
</evidence>
<comment type="similarity">
    <text evidence="1">Belongs to the 'GDSL' lipolytic enzyme family.</text>
</comment>
<dbReference type="EMBL" id="QEAP01000010">
    <property type="protein sequence ID" value="TPX78014.1"/>
    <property type="molecule type" value="Genomic_DNA"/>
</dbReference>
<dbReference type="Proteomes" id="UP000320333">
    <property type="component" value="Unassembled WGS sequence"/>
</dbReference>
<protein>
    <recommendedName>
        <fullName evidence="4">SGNH hydrolase-type esterase domain-containing protein</fullName>
    </recommendedName>
</protein>
<dbReference type="PANTHER" id="PTHR22835">
    <property type="entry name" value="ZINC FINGER FYVE DOMAIN CONTAINING PROTEIN"/>
    <property type="match status" value="1"/>
</dbReference>
<dbReference type="Pfam" id="PF00657">
    <property type="entry name" value="Lipase_GDSL"/>
    <property type="match status" value="1"/>
</dbReference>
<evidence type="ECO:0008006" key="4">
    <source>
        <dbReference type="Google" id="ProtNLM"/>
    </source>
</evidence>
<dbReference type="SUPFAM" id="SSF52266">
    <property type="entry name" value="SGNH hydrolase"/>
    <property type="match status" value="1"/>
</dbReference>
<dbReference type="OrthoDB" id="1600564at2759"/>
<evidence type="ECO:0000313" key="3">
    <source>
        <dbReference type="Proteomes" id="UP000320333"/>
    </source>
</evidence>
<evidence type="ECO:0000313" key="2">
    <source>
        <dbReference type="EMBL" id="TPX78014.1"/>
    </source>
</evidence>
<sequence length="208" mass="22545">MSLAASPTPARFDALVAFGDSFSDTHNLFDLYGLPKPPYFNGRYSNGPVWIEYLSAQLSVANTYNFAYAGSSADNADSLTPLLEMTGASKIFDFRTPDLTEQLELYKSKSLVLNSTTTLFTVFSGANDFVFSSVQGRIPKPEAVADYVTDFTASLIEASNATAIVILNMPPIQFTPVGRLFSVAQNVVASLMTKYNEALTEGVTRTSV</sequence>
<dbReference type="InterPro" id="IPR001087">
    <property type="entry name" value="GDSL"/>
</dbReference>
<comment type="caution">
    <text evidence="2">The sequence shown here is derived from an EMBL/GenBank/DDBJ whole genome shotgun (WGS) entry which is preliminary data.</text>
</comment>
<dbReference type="PANTHER" id="PTHR22835:SF659">
    <property type="entry name" value="GDSL LIPASE_ACYLHYDROLASE, PUTATIVE (AFU_ORTHOLOGUE AFUA_2G00510)-RELATED"/>
    <property type="match status" value="1"/>
</dbReference>
<dbReference type="AlphaFoldDB" id="A0A507FNY7"/>